<feature type="compositionally biased region" description="Basic and acidic residues" evidence="6">
    <location>
        <begin position="53"/>
        <end position="72"/>
    </location>
</feature>
<feature type="region of interest" description="Disordered" evidence="6">
    <location>
        <begin position="53"/>
        <end position="175"/>
    </location>
</feature>
<feature type="compositionally biased region" description="Polar residues" evidence="6">
    <location>
        <begin position="140"/>
        <end position="159"/>
    </location>
</feature>
<feature type="region of interest" description="Disordered" evidence="6">
    <location>
        <begin position="432"/>
        <end position="454"/>
    </location>
</feature>
<dbReference type="NCBIfam" id="TIGR02675">
    <property type="entry name" value="tape_meas_nterm"/>
    <property type="match status" value="1"/>
</dbReference>
<dbReference type="PANTHER" id="PTHR18861">
    <property type="entry name" value="ELKS/RAB6-INTERACTING/CAST PROTEIN"/>
    <property type="match status" value="1"/>
</dbReference>
<comment type="subcellular location">
    <subcellularLocation>
        <location evidence="1">Cytoplasm</location>
        <location evidence="1">Cytoskeleton</location>
    </subcellularLocation>
</comment>
<keyword evidence="2" id="KW-0963">Cytoplasm</keyword>
<feature type="compositionally biased region" description="Basic and acidic residues" evidence="6">
    <location>
        <begin position="81"/>
        <end position="118"/>
    </location>
</feature>
<evidence type="ECO:0000256" key="3">
    <source>
        <dbReference type="ARBA" id="ARBA00023054"/>
    </source>
</evidence>
<gene>
    <name evidence="8" type="ORF">F6453_1391</name>
</gene>
<feature type="region of interest" description="Disordered" evidence="6">
    <location>
        <begin position="196"/>
        <end position="218"/>
    </location>
</feature>
<evidence type="ECO:0000259" key="7">
    <source>
        <dbReference type="Pfam" id="PF20155"/>
    </source>
</evidence>
<evidence type="ECO:0000256" key="4">
    <source>
        <dbReference type="ARBA" id="ARBA00023212"/>
    </source>
</evidence>
<reference evidence="8 9" key="1">
    <citation type="submission" date="2019-10" db="EMBL/GenBank/DDBJ databases">
        <title>Draft genome sequence of Marinobacter hydrocarbonoclasticus NCT7M from the microbiome of the marine copepod.</title>
        <authorList>
            <person name="Nuttall R."/>
            <person name="Sharma G."/>
            <person name="Moisander P."/>
        </authorList>
    </citation>
    <scope>NUCLEOTIDE SEQUENCE [LARGE SCALE GENOMIC DNA]</scope>
    <source>
        <strain evidence="8 9">NCT7M</strain>
    </source>
</reference>
<sequence length="1506" mass="166495">MAANKKGDVELVVSAKNEATKTIQELVDAIQELGKEAGSSGIGGIFKKLTQDSESLTRKQEELTKALKESKQAQDQLQKANEAREKDLRSQRDSIDKTQKSLERLNAKYDEYAAEARKARTPSEALAKTLQKQRTRQEELAQSIQETSAELRRSQQSARDSGGVDEKAEQNIDRQRKKVIELGQAWRDITRDVAQAQSVLAESTTRRDTADAGQKEAQARLDALREELKVARQLESEKRKAARSEDADEKEVRAKEEAIATTKRLREAIAEQVLVEREARAERDAAASSYRKQVKEVDKLVVQADKQKAAYSELKASLADYEAEQRQLSTERQRANIEKLNTTLQKLQEQYEGAASRVEATQQRFDKAAGPDPQAVKKFENLQAKIRETEQEITDQTAVLERLEREYREAGASADQLAQKERDLERVTQQLTEEQRDLQQATEATAKSTDKAGREAAQAGRRFKVWGDDSRQALSFLQRIRGELLSIAAAYTGVFAVGGAVRSIYDASVLTQRATARLAAKFDQDFVAIEREIKFVREEADRLGIEFETLLEQYTRFVNNVPDGTMNIDQIRYSFTGIAEASRAAGLGTQDIQSVFTALGQIASKGALSMEELRQQLGERIPGAIENTAKGLSMMTGELVTTEELLQRINRGEVGSAAIVALAESLRKEFGPALETALDSPLAAMARFKNALYDIRIEIAESGFIDELTSGLQELTKQMRTREFREGMQDFAGGLSAAVRFGVTLVKNMDTVLAILKAIVALKVAGYFMSIARQMRMISVAVRRSTGQLKFLDSGMKSLRVTLQSLIRGLALLPAAFYAGFAVGDQLQKQYPILRKFGATMVGIFEKSISRINEAWDVMLVTIEAGWVPVLKSIAKMIVTIIPRAMATALKGVGGLLRSINQEAGTAIQNFASSTMEGIDESVEGFLNRIAGTADLDQVIAKIREKAEAERDAIDDIIVEMIAGMDRLADTGPGEEEGAKAGFEYGEAFQQSLRELDYFQTGVNAGKSMGEGLIEELKRIERSLQEESADTLEERLRLIETEFSEFLGNLSAFDIEGDEAIVEIQKKAQEEIERIRSNSNMNQEAAARNIADIERRAAQEVAQIREGQQALSGASTTVRQLIELRKEKEREKFIDEQIEKTQGNINEIVQNRASEQERVNELADLGLITAEEQGRRLDEINQRSLATLREAVVEARRLAEETGDADLSTFVAQFEGFEELEKRRAAVQELGRLEQAINEQYDLRQTKLDTINTLRETGAIDAATAEARAREILDQSNQTLGEMVDKALAMARALGDESLVANLENMKAQLQGLNTDLFSGEQLAEDFASGFTNAFSSFVQGTQSAMDAFRQFAADFLRQIAEMILQQMIFNAIRGFMGGVAGGLNAVSPTTAVAQHSGGITGMDGTRRTIDPRWFMGAMRYHSGGVAGLKPNEVPAILEKGEEVLTRDDPRHVNNQGSGSQPTSVKIVNALDSSSIVSEGLNNAQGQKAIINFMRANKSQIKSVLQ</sequence>
<evidence type="ECO:0000256" key="2">
    <source>
        <dbReference type="ARBA" id="ARBA00022490"/>
    </source>
</evidence>
<evidence type="ECO:0000313" key="8">
    <source>
        <dbReference type="EMBL" id="KAE8546145.1"/>
    </source>
</evidence>
<name>A0A833JU35_MARNT</name>
<evidence type="ECO:0000256" key="6">
    <source>
        <dbReference type="SAM" id="MobiDB-lite"/>
    </source>
</evidence>
<dbReference type="EMBL" id="WBMP01000005">
    <property type="protein sequence ID" value="KAE8546145.1"/>
    <property type="molecule type" value="Genomic_DNA"/>
</dbReference>
<dbReference type="Proteomes" id="UP000469950">
    <property type="component" value="Unassembled WGS sequence"/>
</dbReference>
<evidence type="ECO:0000256" key="1">
    <source>
        <dbReference type="ARBA" id="ARBA00004245"/>
    </source>
</evidence>
<feature type="region of interest" description="Disordered" evidence="6">
    <location>
        <begin position="234"/>
        <end position="258"/>
    </location>
</feature>
<feature type="compositionally biased region" description="Basic and acidic residues" evidence="6">
    <location>
        <begin position="204"/>
        <end position="218"/>
    </location>
</feature>
<feature type="compositionally biased region" description="Polar residues" evidence="6">
    <location>
        <begin position="432"/>
        <end position="447"/>
    </location>
</feature>
<protein>
    <recommendedName>
        <fullName evidence="7">Tape measure protein N-terminal domain-containing protein</fullName>
    </recommendedName>
</protein>
<keyword evidence="4" id="KW-0206">Cytoskeleton</keyword>
<accession>A0A833JU35</accession>
<organism evidence="8 9">
    <name type="scientific">Marinobacter nauticus</name>
    <name type="common">Marinobacter hydrocarbonoclasticus</name>
    <name type="synonym">Marinobacter aquaeolei</name>
    <dbReference type="NCBI Taxonomy" id="2743"/>
    <lineage>
        <taxon>Bacteria</taxon>
        <taxon>Pseudomonadati</taxon>
        <taxon>Pseudomonadota</taxon>
        <taxon>Gammaproteobacteria</taxon>
        <taxon>Pseudomonadales</taxon>
        <taxon>Marinobacteraceae</taxon>
        <taxon>Marinobacter</taxon>
    </lineage>
</organism>
<dbReference type="InterPro" id="IPR013491">
    <property type="entry name" value="Tape_meas_N"/>
</dbReference>
<feature type="compositionally biased region" description="Basic and acidic residues" evidence="6">
    <location>
        <begin position="162"/>
        <end position="175"/>
    </location>
</feature>
<feature type="domain" description="Tape measure protein N-terminal" evidence="7">
    <location>
        <begin position="529"/>
        <end position="693"/>
    </location>
</feature>
<dbReference type="Pfam" id="PF20155">
    <property type="entry name" value="TMP_3"/>
    <property type="match status" value="1"/>
</dbReference>
<dbReference type="RefSeq" id="WP_153740381.1">
    <property type="nucleotide sequence ID" value="NZ_WBMP01000005.1"/>
</dbReference>
<keyword evidence="3 5" id="KW-0175">Coiled coil</keyword>
<comment type="caution">
    <text evidence="8">The sequence shown here is derived from an EMBL/GenBank/DDBJ whole genome shotgun (WGS) entry which is preliminary data.</text>
</comment>
<feature type="coiled-coil region" evidence="5">
    <location>
        <begin position="1014"/>
        <end position="1042"/>
    </location>
</feature>
<dbReference type="GO" id="GO:0005856">
    <property type="term" value="C:cytoskeleton"/>
    <property type="evidence" value="ECO:0007669"/>
    <property type="project" value="UniProtKB-SubCell"/>
</dbReference>
<evidence type="ECO:0000256" key="5">
    <source>
        <dbReference type="SAM" id="Coils"/>
    </source>
</evidence>
<dbReference type="PANTHER" id="PTHR18861:SF0">
    <property type="entry name" value="BRUCHPILOT, ISOFORM J"/>
    <property type="match status" value="1"/>
</dbReference>
<evidence type="ECO:0000313" key="9">
    <source>
        <dbReference type="Proteomes" id="UP000469950"/>
    </source>
</evidence>
<proteinExistence type="predicted"/>